<dbReference type="SMART" id="SM00822">
    <property type="entry name" value="PKS_KR"/>
    <property type="match status" value="1"/>
</dbReference>
<evidence type="ECO:0000256" key="1">
    <source>
        <dbReference type="ARBA" id="ARBA00006484"/>
    </source>
</evidence>
<name>A0A559K5X9_9BACL</name>
<dbReference type="EC" id="1.1.1.47" evidence="4"/>
<comment type="similarity">
    <text evidence="1">Belongs to the short-chain dehydrogenases/reductases (SDR) family.</text>
</comment>
<dbReference type="GO" id="GO:0048038">
    <property type="term" value="F:quinone binding"/>
    <property type="evidence" value="ECO:0007669"/>
    <property type="project" value="TreeGrafter"/>
</dbReference>
<evidence type="ECO:0000313" key="5">
    <source>
        <dbReference type="Proteomes" id="UP000317036"/>
    </source>
</evidence>
<dbReference type="PRINTS" id="PR00081">
    <property type="entry name" value="GDHRDH"/>
</dbReference>
<gene>
    <name evidence="4" type="ORF">FPZ49_23775</name>
</gene>
<dbReference type="PANTHER" id="PTHR42760">
    <property type="entry name" value="SHORT-CHAIN DEHYDROGENASES/REDUCTASES FAMILY MEMBER"/>
    <property type="match status" value="1"/>
</dbReference>
<dbReference type="InterPro" id="IPR002347">
    <property type="entry name" value="SDR_fam"/>
</dbReference>
<evidence type="ECO:0000313" key="4">
    <source>
        <dbReference type="EMBL" id="TVY07506.1"/>
    </source>
</evidence>
<dbReference type="Proteomes" id="UP000317036">
    <property type="component" value="Unassembled WGS sequence"/>
</dbReference>
<dbReference type="FunFam" id="3.40.50.720:FF:000084">
    <property type="entry name" value="Short-chain dehydrogenase reductase"/>
    <property type="match status" value="1"/>
</dbReference>
<dbReference type="InterPro" id="IPR057326">
    <property type="entry name" value="KR_dom"/>
</dbReference>
<sequence length="254" mass="27021">MSSEAGRKVAIVTGGAQGIGAAVGLFLLRSGMKVVIADRSDELPPVFKQPTIAEEDVIAIRTDVTLEDDVARLMSTAEREFGGIDVLVNSAGIFPRATLLETTQELWSRVIDVNLKGVYLMCRAAVPCMIQRGGGAIINIGSLHARGGASDLFAYSVSKGGVVTLTMNLARSLAQHGIRVNCVHPGWVASEGEVELRRSVNLPDDWLEQQGKKLPLGRLQTTDDIAAMVQFLTSDAACQMTGQVISVDGGMSLK</sequence>
<dbReference type="CDD" id="cd05233">
    <property type="entry name" value="SDR_c"/>
    <property type="match status" value="1"/>
</dbReference>
<reference evidence="4 5" key="1">
    <citation type="submission" date="2019-07" db="EMBL/GenBank/DDBJ databases">
        <authorList>
            <person name="Kim J."/>
        </authorList>
    </citation>
    <scope>NUCLEOTIDE SEQUENCE [LARGE SCALE GENOMIC DNA]</scope>
    <source>
        <strain evidence="4 5">JC52</strain>
    </source>
</reference>
<dbReference type="PROSITE" id="PS00061">
    <property type="entry name" value="ADH_SHORT"/>
    <property type="match status" value="1"/>
</dbReference>
<evidence type="ECO:0000256" key="2">
    <source>
        <dbReference type="ARBA" id="ARBA00023002"/>
    </source>
</evidence>
<dbReference type="GO" id="GO:0008206">
    <property type="term" value="P:bile acid metabolic process"/>
    <property type="evidence" value="ECO:0007669"/>
    <property type="project" value="UniProtKB-ARBA"/>
</dbReference>
<feature type="domain" description="Ketoreductase" evidence="3">
    <location>
        <begin position="8"/>
        <end position="176"/>
    </location>
</feature>
<keyword evidence="2 4" id="KW-0560">Oxidoreductase</keyword>
<comment type="caution">
    <text evidence="4">The sequence shown here is derived from an EMBL/GenBank/DDBJ whole genome shotgun (WGS) entry which is preliminary data.</text>
</comment>
<dbReference type="Pfam" id="PF13561">
    <property type="entry name" value="adh_short_C2"/>
    <property type="match status" value="1"/>
</dbReference>
<dbReference type="Gene3D" id="3.40.50.720">
    <property type="entry name" value="NAD(P)-binding Rossmann-like Domain"/>
    <property type="match status" value="1"/>
</dbReference>
<dbReference type="GO" id="GO:0047936">
    <property type="term" value="F:glucose 1-dehydrogenase [NAD(P)+] activity"/>
    <property type="evidence" value="ECO:0007669"/>
    <property type="project" value="UniProtKB-EC"/>
</dbReference>
<organism evidence="4 5">
    <name type="scientific">Paenibacillus cremeus</name>
    <dbReference type="NCBI Taxonomy" id="2163881"/>
    <lineage>
        <taxon>Bacteria</taxon>
        <taxon>Bacillati</taxon>
        <taxon>Bacillota</taxon>
        <taxon>Bacilli</taxon>
        <taxon>Bacillales</taxon>
        <taxon>Paenibacillaceae</taxon>
        <taxon>Paenibacillus</taxon>
    </lineage>
</organism>
<dbReference type="AlphaFoldDB" id="A0A559K5X9"/>
<dbReference type="InterPro" id="IPR020904">
    <property type="entry name" value="Sc_DH/Rdtase_CS"/>
</dbReference>
<accession>A0A559K5X9</accession>
<evidence type="ECO:0000259" key="3">
    <source>
        <dbReference type="SMART" id="SM00822"/>
    </source>
</evidence>
<dbReference type="InterPro" id="IPR036291">
    <property type="entry name" value="NAD(P)-bd_dom_sf"/>
</dbReference>
<keyword evidence="5" id="KW-1185">Reference proteome</keyword>
<dbReference type="GO" id="GO:0006633">
    <property type="term" value="P:fatty acid biosynthetic process"/>
    <property type="evidence" value="ECO:0007669"/>
    <property type="project" value="TreeGrafter"/>
</dbReference>
<dbReference type="EMBL" id="VNJI01000036">
    <property type="protein sequence ID" value="TVY07506.1"/>
    <property type="molecule type" value="Genomic_DNA"/>
</dbReference>
<dbReference type="NCBIfam" id="NF005559">
    <property type="entry name" value="PRK07231.1"/>
    <property type="match status" value="1"/>
</dbReference>
<dbReference type="RefSeq" id="WP_144851704.1">
    <property type="nucleotide sequence ID" value="NZ_VNJI01000036.1"/>
</dbReference>
<proteinExistence type="inferred from homology"/>
<dbReference type="PRINTS" id="PR00080">
    <property type="entry name" value="SDRFAMILY"/>
</dbReference>
<dbReference type="SUPFAM" id="SSF51735">
    <property type="entry name" value="NAD(P)-binding Rossmann-fold domains"/>
    <property type="match status" value="1"/>
</dbReference>
<dbReference type="OrthoDB" id="9789398at2"/>
<protein>
    <submittedName>
        <fullName evidence="4">Glucose 1-dehydrogenase</fullName>
        <ecNumber evidence="4">1.1.1.47</ecNumber>
    </submittedName>
</protein>
<dbReference type="PANTHER" id="PTHR42760:SF122">
    <property type="entry name" value="NAD(P)-BINDING PROTEIN"/>
    <property type="match status" value="1"/>
</dbReference>